<dbReference type="AlphaFoldDB" id="S8D2F6"/>
<dbReference type="InterPro" id="IPR000757">
    <property type="entry name" value="Beta-glucanase-like"/>
</dbReference>
<gene>
    <name evidence="9" type="ORF">M569_00861</name>
</gene>
<evidence type="ECO:0000313" key="9">
    <source>
        <dbReference type="EMBL" id="EPS73894.1"/>
    </source>
</evidence>
<organism evidence="9 10">
    <name type="scientific">Genlisea aurea</name>
    <dbReference type="NCBI Taxonomy" id="192259"/>
    <lineage>
        <taxon>Eukaryota</taxon>
        <taxon>Viridiplantae</taxon>
        <taxon>Streptophyta</taxon>
        <taxon>Embryophyta</taxon>
        <taxon>Tracheophyta</taxon>
        <taxon>Spermatophyta</taxon>
        <taxon>Magnoliopsida</taxon>
        <taxon>eudicotyledons</taxon>
        <taxon>Gunneridae</taxon>
        <taxon>Pentapetalae</taxon>
        <taxon>asterids</taxon>
        <taxon>lamiids</taxon>
        <taxon>Lamiales</taxon>
        <taxon>Lentibulariaceae</taxon>
        <taxon>Genlisea</taxon>
    </lineage>
</organism>
<evidence type="ECO:0000256" key="7">
    <source>
        <dbReference type="RuleBase" id="RU361120"/>
    </source>
</evidence>
<dbReference type="OrthoDB" id="4781at2759"/>
<dbReference type="PROSITE" id="PS51762">
    <property type="entry name" value="GH16_2"/>
    <property type="match status" value="1"/>
</dbReference>
<dbReference type="GO" id="GO:0010411">
    <property type="term" value="P:xyloglucan metabolic process"/>
    <property type="evidence" value="ECO:0007669"/>
    <property type="project" value="InterPro"/>
</dbReference>
<comment type="similarity">
    <text evidence="7">Belongs to the glycosyl hydrolase 16 family.</text>
</comment>
<reference evidence="9 10" key="1">
    <citation type="journal article" date="2013" name="BMC Genomics">
        <title>The miniature genome of a carnivorous plant Genlisea aurea contains a low number of genes and short non-coding sequences.</title>
        <authorList>
            <person name="Leushkin E.V."/>
            <person name="Sutormin R.A."/>
            <person name="Nabieva E.R."/>
            <person name="Penin A.A."/>
            <person name="Kondrashov A.S."/>
            <person name="Logacheva M.D."/>
        </authorList>
    </citation>
    <scope>NUCLEOTIDE SEQUENCE [LARGE SCALE GENOMIC DNA]</scope>
</reference>
<keyword evidence="3" id="KW-1015">Disulfide bond</keyword>
<feature type="non-terminal residue" evidence="9">
    <location>
        <position position="235"/>
    </location>
</feature>
<dbReference type="InterPro" id="IPR016455">
    <property type="entry name" value="XTH"/>
</dbReference>
<dbReference type="EC" id="2.4.1.207" evidence="7"/>
<comment type="function">
    <text evidence="7">Catalyzes xyloglucan endohydrolysis (XEH) and/or endotransglycosylation (XET). Cleaves and religates xyloglucan polymers, an essential constituent of the primary cell wall, and thereby participates in cell wall construction of growing tissues.</text>
</comment>
<dbReference type="InterPro" id="IPR044791">
    <property type="entry name" value="Beta-glucanase/XTH"/>
</dbReference>
<dbReference type="GO" id="GO:0071555">
    <property type="term" value="P:cell wall organization"/>
    <property type="evidence" value="ECO:0007669"/>
    <property type="project" value="UniProtKB-KW"/>
</dbReference>
<keyword evidence="7" id="KW-0964">Secreted</keyword>
<dbReference type="GO" id="GO:0042546">
    <property type="term" value="P:cell wall biogenesis"/>
    <property type="evidence" value="ECO:0007669"/>
    <property type="project" value="InterPro"/>
</dbReference>
<feature type="glycosylation site" description="N-linked (GlcNAc...) asparagine" evidence="6">
    <location>
        <position position="81"/>
    </location>
</feature>
<keyword evidence="4 7" id="KW-0326">Glycosidase</keyword>
<comment type="PTM">
    <text evidence="7">Contains at least one intrachain disulfide bond essential for its enzymatic activity.</text>
</comment>
<dbReference type="EMBL" id="AUSU01000259">
    <property type="protein sequence ID" value="EPS73894.1"/>
    <property type="molecule type" value="Genomic_DNA"/>
</dbReference>
<dbReference type="GO" id="GO:0004553">
    <property type="term" value="F:hydrolase activity, hydrolyzing O-glycosyl compounds"/>
    <property type="evidence" value="ECO:0007669"/>
    <property type="project" value="InterPro"/>
</dbReference>
<dbReference type="Pfam" id="PF00722">
    <property type="entry name" value="Glyco_hydro_16"/>
    <property type="match status" value="1"/>
</dbReference>
<feature type="non-terminal residue" evidence="9">
    <location>
        <position position="1"/>
    </location>
</feature>
<evidence type="ECO:0000256" key="2">
    <source>
        <dbReference type="ARBA" id="ARBA00022801"/>
    </source>
</evidence>
<keyword evidence="2 7" id="KW-0378">Hydrolase</keyword>
<evidence type="ECO:0000259" key="8">
    <source>
        <dbReference type="PROSITE" id="PS51762"/>
    </source>
</evidence>
<dbReference type="InterPro" id="IPR010713">
    <property type="entry name" value="XET_C"/>
</dbReference>
<sequence>VDVTWGGSRGQIHSGGGEFLTLALDAASGSGFQSRNEYVFGKFEAEMKLVAGNSAGTVTSLFLCSGDSADRDEMDIEFLGNSTGDPYTVHTNIYTRGEGKREQQFRLWFDPTHHFHTYSLLWTPRTIIFSVDNVALREFKNMESKGVPFPRARPMRLYSSIWNADDWATRGGLVKTDWSHAPFIASYRRLTVDGCRFDSYGCGTRQPSNWIRSDRMVYDYCTDHNRFPQGLPLEC</sequence>
<keyword evidence="10" id="KW-1185">Reference proteome</keyword>
<dbReference type="PRINTS" id="PR00737">
    <property type="entry name" value="GLHYDRLASE16"/>
</dbReference>
<evidence type="ECO:0000256" key="5">
    <source>
        <dbReference type="PIRSR" id="PIRSR005604-1"/>
    </source>
</evidence>
<comment type="subcellular location">
    <subcellularLocation>
        <location evidence="7">Secreted</location>
        <location evidence="7">Cell wall</location>
    </subcellularLocation>
    <subcellularLocation>
        <location evidence="7">Secreted</location>
        <location evidence="7">Extracellular space</location>
        <location evidence="7">Apoplast</location>
    </subcellularLocation>
</comment>
<keyword evidence="7" id="KW-0052">Apoplast</keyword>
<dbReference type="PANTHER" id="PTHR31062">
    <property type="entry name" value="XYLOGLUCAN ENDOTRANSGLUCOSYLASE/HYDROLASE PROTEIN 8-RELATED"/>
    <property type="match status" value="1"/>
</dbReference>
<dbReference type="Pfam" id="PF06955">
    <property type="entry name" value="XET_C"/>
    <property type="match status" value="1"/>
</dbReference>
<protein>
    <recommendedName>
        <fullName evidence="7">Xyloglucan endotransglucosylase/hydrolase</fullName>
        <ecNumber evidence="7">2.4.1.207</ecNumber>
    </recommendedName>
</protein>
<dbReference type="InterPro" id="IPR013320">
    <property type="entry name" value="ConA-like_dom_sf"/>
</dbReference>
<dbReference type="PIRSF" id="PIRSF005604">
    <property type="entry name" value="XET"/>
    <property type="match status" value="1"/>
</dbReference>
<proteinExistence type="inferred from homology"/>
<dbReference type="InterPro" id="IPR008264">
    <property type="entry name" value="Beta_glucanase"/>
</dbReference>
<feature type="domain" description="GH16" evidence="8">
    <location>
        <begin position="1"/>
        <end position="187"/>
    </location>
</feature>
<name>S8D2F6_9LAMI</name>
<keyword evidence="7" id="KW-0961">Cell wall biogenesis/degradation</keyword>
<feature type="active site" description="Nucleophile" evidence="5">
    <location>
        <position position="73"/>
    </location>
</feature>
<comment type="caution">
    <text evidence="9">The sequence shown here is derived from an EMBL/GenBank/DDBJ whole genome shotgun (WGS) entry which is preliminary data.</text>
</comment>
<evidence type="ECO:0000256" key="4">
    <source>
        <dbReference type="ARBA" id="ARBA00023295"/>
    </source>
</evidence>
<dbReference type="GO" id="GO:0016762">
    <property type="term" value="F:xyloglucan:xyloglucosyl transferase activity"/>
    <property type="evidence" value="ECO:0007669"/>
    <property type="project" value="UniProtKB-EC"/>
</dbReference>
<evidence type="ECO:0000256" key="3">
    <source>
        <dbReference type="ARBA" id="ARBA00023157"/>
    </source>
</evidence>
<evidence type="ECO:0000313" key="10">
    <source>
        <dbReference type="Proteomes" id="UP000015453"/>
    </source>
</evidence>
<evidence type="ECO:0000256" key="6">
    <source>
        <dbReference type="PIRSR" id="PIRSR005604-2"/>
    </source>
</evidence>
<dbReference type="Gene3D" id="2.60.120.200">
    <property type="match status" value="1"/>
</dbReference>
<accession>S8D2F6</accession>
<dbReference type="Proteomes" id="UP000015453">
    <property type="component" value="Unassembled WGS sequence"/>
</dbReference>
<keyword evidence="7" id="KW-0134">Cell wall</keyword>
<dbReference type="SUPFAM" id="SSF49899">
    <property type="entry name" value="Concanavalin A-like lectins/glucanases"/>
    <property type="match status" value="1"/>
</dbReference>
<feature type="active site" description="Proton donor" evidence="5">
    <location>
        <position position="77"/>
    </location>
</feature>
<keyword evidence="1 7" id="KW-0808">Transferase</keyword>
<dbReference type="GO" id="GO:0048046">
    <property type="term" value="C:apoplast"/>
    <property type="evidence" value="ECO:0007669"/>
    <property type="project" value="UniProtKB-SubCell"/>
</dbReference>
<evidence type="ECO:0000256" key="1">
    <source>
        <dbReference type="ARBA" id="ARBA00022679"/>
    </source>
</evidence>